<organism evidence="1 2">
    <name type="scientific">Romanomermis culicivorax</name>
    <name type="common">Nematode worm</name>
    <dbReference type="NCBI Taxonomy" id="13658"/>
    <lineage>
        <taxon>Eukaryota</taxon>
        <taxon>Metazoa</taxon>
        <taxon>Ecdysozoa</taxon>
        <taxon>Nematoda</taxon>
        <taxon>Enoplea</taxon>
        <taxon>Dorylaimia</taxon>
        <taxon>Mermithida</taxon>
        <taxon>Mermithoidea</taxon>
        <taxon>Mermithidae</taxon>
        <taxon>Romanomermis</taxon>
    </lineage>
</organism>
<proteinExistence type="predicted"/>
<protein>
    <submittedName>
        <fullName evidence="2">Uncharacterized protein</fullName>
    </submittedName>
</protein>
<dbReference type="AlphaFoldDB" id="A0A915KLH6"/>
<evidence type="ECO:0000313" key="2">
    <source>
        <dbReference type="WBParaSite" id="nRc.2.0.1.t39692-RA"/>
    </source>
</evidence>
<dbReference type="WBParaSite" id="nRc.2.0.1.t39692-RA">
    <property type="protein sequence ID" value="nRc.2.0.1.t39692-RA"/>
    <property type="gene ID" value="nRc.2.0.1.g39692"/>
</dbReference>
<evidence type="ECO:0000313" key="1">
    <source>
        <dbReference type="Proteomes" id="UP000887565"/>
    </source>
</evidence>
<accession>A0A915KLH6</accession>
<name>A0A915KLH6_ROMCU</name>
<keyword evidence="1" id="KW-1185">Reference proteome</keyword>
<sequence>MLEIYRGSIDTSTLETITNLGIAIAKVQKFQRPVIFGKENCEYPQPQPNQLIPEVKFKLQEPKIIITSLSNHKDHEPAALVNDQSTKSEEEKLQITFGKMSEKLNIDKDDKKIAIKVTNQ</sequence>
<dbReference type="Proteomes" id="UP000887565">
    <property type="component" value="Unplaced"/>
</dbReference>
<reference evidence="2" key="1">
    <citation type="submission" date="2022-11" db="UniProtKB">
        <authorList>
            <consortium name="WormBaseParasite"/>
        </authorList>
    </citation>
    <scope>IDENTIFICATION</scope>
</reference>